<organism evidence="1 2">
    <name type="scientific">Chryseobacterium piperi</name>
    <dbReference type="NCBI Taxonomy" id="558152"/>
    <lineage>
        <taxon>Bacteria</taxon>
        <taxon>Pseudomonadati</taxon>
        <taxon>Bacteroidota</taxon>
        <taxon>Flavobacteriia</taxon>
        <taxon>Flavobacteriales</taxon>
        <taxon>Weeksellaceae</taxon>
        <taxon>Chryseobacterium group</taxon>
        <taxon>Chryseobacterium</taxon>
    </lineage>
</organism>
<evidence type="ECO:0000313" key="1">
    <source>
        <dbReference type="EMBL" id="KFF29623.1"/>
    </source>
</evidence>
<sequence length="376" mass="43408">MKIIRWGLIMIGITSLFDAQQPTLLLKLELKNSLSISRNLQSVEIPYHKVKVLSGKNFSITEVSTKNEIPYQWLANGNLLIQEDFNTRETKKIEFYQTPSKSFASKVYGRFVPERLGDFAWENDKIAFRMYGKELEKVPEQNGWGMDAWAKRSNRMVINEWYKRNNYHQDNGDGLDFFQVGNTLGAGDILPFINENFVYLGNYMSYKIIEEGPLRFTFELSYSEVKKDGYEIMAVKRLSLDAGSQLNKSVVTYQFSGRKTLPVFAGIVHWNGKGEKTLDQDNHLAVYWPENSKSGIVGTAILFPNTDYPIVDKQKHLGSEINLKNKQPVVFYAGAVWNQPGEITSQKDWQKYLQEFSLKLKYPIQISKYKKQNPDQ</sequence>
<dbReference type="InterPro" id="IPR032342">
    <property type="entry name" value="DUF4861"/>
</dbReference>
<accession>A0A086BL09</accession>
<dbReference type="AlphaFoldDB" id="A0A086BL09"/>
<protein>
    <recommendedName>
        <fullName evidence="3">DUF4861 domain-containing protein</fullName>
    </recommendedName>
</protein>
<evidence type="ECO:0000313" key="2">
    <source>
        <dbReference type="Proteomes" id="UP000028709"/>
    </source>
</evidence>
<proteinExistence type="predicted"/>
<dbReference type="STRING" id="558152.IQ37_04180"/>
<dbReference type="EMBL" id="JPRJ01000004">
    <property type="protein sequence ID" value="KFF29623.1"/>
    <property type="molecule type" value="Genomic_DNA"/>
</dbReference>
<comment type="caution">
    <text evidence="1">The sequence shown here is derived from an EMBL/GenBank/DDBJ whole genome shotgun (WGS) entry which is preliminary data.</text>
</comment>
<keyword evidence="2" id="KW-1185">Reference proteome</keyword>
<dbReference type="Pfam" id="PF16153">
    <property type="entry name" value="DUF4861"/>
    <property type="match status" value="1"/>
</dbReference>
<reference evidence="1 2" key="1">
    <citation type="submission" date="2014-07" db="EMBL/GenBank/DDBJ databases">
        <title>Genome of Chryseobacterium piperi CTM.</title>
        <authorList>
            <person name="Pipes S.E."/>
            <person name="Stropko S.J."/>
            <person name="Newman J.D."/>
        </authorList>
    </citation>
    <scope>NUCLEOTIDE SEQUENCE [LARGE SCALE GENOMIC DNA]</scope>
    <source>
        <strain evidence="1 2">CTM</strain>
    </source>
</reference>
<gene>
    <name evidence="1" type="ORF">IQ37_04180</name>
</gene>
<dbReference type="RefSeq" id="WP_034682077.1">
    <property type="nucleotide sequence ID" value="NZ_CP023049.2"/>
</dbReference>
<dbReference type="Proteomes" id="UP000028709">
    <property type="component" value="Unassembled WGS sequence"/>
</dbReference>
<name>A0A086BL09_9FLAO</name>
<dbReference type="eggNOG" id="COG4677">
    <property type="taxonomic scope" value="Bacteria"/>
</dbReference>
<evidence type="ECO:0008006" key="3">
    <source>
        <dbReference type="Google" id="ProtNLM"/>
    </source>
</evidence>